<reference evidence="2 3" key="1">
    <citation type="journal article" date="2016" name="Nat. Commun.">
        <title>Thousands of microbial genomes shed light on interconnected biogeochemical processes in an aquifer system.</title>
        <authorList>
            <person name="Anantharaman K."/>
            <person name="Brown C.T."/>
            <person name="Hug L.A."/>
            <person name="Sharon I."/>
            <person name="Castelle C.J."/>
            <person name="Probst A.J."/>
            <person name="Thomas B.C."/>
            <person name="Singh A."/>
            <person name="Wilkins M.J."/>
            <person name="Karaoz U."/>
            <person name="Brodie E.L."/>
            <person name="Williams K.H."/>
            <person name="Hubbard S.S."/>
            <person name="Banfield J.F."/>
        </authorList>
    </citation>
    <scope>NUCLEOTIDE SEQUENCE [LARGE SCALE GENOMIC DNA]</scope>
</reference>
<dbReference type="EMBL" id="MFBF01000018">
    <property type="protein sequence ID" value="OGD91294.1"/>
    <property type="molecule type" value="Genomic_DNA"/>
</dbReference>
<dbReference type="SUPFAM" id="SSF54593">
    <property type="entry name" value="Glyoxalase/Bleomycin resistance protein/Dihydroxybiphenyl dioxygenase"/>
    <property type="match status" value="1"/>
</dbReference>
<evidence type="ECO:0000313" key="3">
    <source>
        <dbReference type="Proteomes" id="UP000177124"/>
    </source>
</evidence>
<dbReference type="PROSITE" id="PS51819">
    <property type="entry name" value="VOC"/>
    <property type="match status" value="1"/>
</dbReference>
<organism evidence="2 3">
    <name type="scientific">Candidatus Curtissbacteria bacterium RIFCSPHIGHO2_02_FULL_42_15</name>
    <dbReference type="NCBI Taxonomy" id="1797716"/>
    <lineage>
        <taxon>Bacteria</taxon>
        <taxon>Candidatus Curtissiibacteriota</taxon>
    </lineage>
</organism>
<evidence type="ECO:0000313" key="2">
    <source>
        <dbReference type="EMBL" id="OGD91294.1"/>
    </source>
</evidence>
<sequence length="146" mass="16439">MDKNTQRYKQSFSTNKVIHFEIAVSDFERAKKFYSSLFDWKFLTWVEGETDYVLIQTVGTDDKGMPQEPGAINGGMFKRPSKRAEGEGENAFVCTVEVEDIDETLKKVEDAGGKVIMPKREVPGIGFSARCFDLDGNIFGLLQPAR</sequence>
<dbReference type="PANTHER" id="PTHR33993">
    <property type="entry name" value="GLYOXALASE-RELATED"/>
    <property type="match status" value="1"/>
</dbReference>
<dbReference type="InterPro" id="IPR004360">
    <property type="entry name" value="Glyas_Fos-R_dOase_dom"/>
</dbReference>
<dbReference type="Pfam" id="PF00903">
    <property type="entry name" value="Glyoxalase"/>
    <property type="match status" value="1"/>
</dbReference>
<evidence type="ECO:0000259" key="1">
    <source>
        <dbReference type="PROSITE" id="PS51819"/>
    </source>
</evidence>
<proteinExistence type="predicted"/>
<feature type="domain" description="VOC" evidence="1">
    <location>
        <begin position="16"/>
        <end position="144"/>
    </location>
</feature>
<dbReference type="InterPro" id="IPR052164">
    <property type="entry name" value="Anthracycline_SecMetBiosynth"/>
</dbReference>
<accession>A0A1F5GHG5</accession>
<dbReference type="Proteomes" id="UP000177124">
    <property type="component" value="Unassembled WGS sequence"/>
</dbReference>
<dbReference type="CDD" id="cd07247">
    <property type="entry name" value="SgaA_N_like"/>
    <property type="match status" value="1"/>
</dbReference>
<dbReference type="STRING" id="1797716.A3D07_01375"/>
<dbReference type="AlphaFoldDB" id="A0A1F5GHG5"/>
<dbReference type="InterPro" id="IPR037523">
    <property type="entry name" value="VOC_core"/>
</dbReference>
<dbReference type="Gene3D" id="3.10.180.10">
    <property type="entry name" value="2,3-Dihydroxybiphenyl 1,2-Dioxygenase, domain 1"/>
    <property type="match status" value="1"/>
</dbReference>
<dbReference type="InterPro" id="IPR029068">
    <property type="entry name" value="Glyas_Bleomycin-R_OHBP_Dase"/>
</dbReference>
<name>A0A1F5GHG5_9BACT</name>
<gene>
    <name evidence="2" type="ORF">A3D07_01375</name>
</gene>
<comment type="caution">
    <text evidence="2">The sequence shown here is derived from an EMBL/GenBank/DDBJ whole genome shotgun (WGS) entry which is preliminary data.</text>
</comment>
<dbReference type="PANTHER" id="PTHR33993:SF2">
    <property type="entry name" value="VOC DOMAIN-CONTAINING PROTEIN"/>
    <property type="match status" value="1"/>
</dbReference>
<protein>
    <recommendedName>
        <fullName evidence="1">VOC domain-containing protein</fullName>
    </recommendedName>
</protein>